<dbReference type="PANTHER" id="PTHR20854:SF4">
    <property type="entry name" value="INOSITOL-1-MONOPHOSPHATASE-RELATED"/>
    <property type="match status" value="1"/>
</dbReference>
<comment type="catalytic activity">
    <reaction evidence="1">
        <text>beta-D-fructose 1,6-bisphosphate + H2O = beta-D-fructose 6-phosphate + phosphate</text>
        <dbReference type="Rhea" id="RHEA:11064"/>
        <dbReference type="ChEBI" id="CHEBI:15377"/>
        <dbReference type="ChEBI" id="CHEBI:32966"/>
        <dbReference type="ChEBI" id="CHEBI:43474"/>
        <dbReference type="ChEBI" id="CHEBI:57634"/>
        <dbReference type="EC" id="3.1.3.11"/>
    </reaction>
</comment>
<feature type="binding site" evidence="8">
    <location>
        <position position="90"/>
    </location>
    <ligand>
        <name>Mg(2+)</name>
        <dbReference type="ChEBI" id="CHEBI:18420"/>
        <label>2</label>
    </ligand>
</feature>
<dbReference type="EMBL" id="JBHTAX010000001">
    <property type="protein sequence ID" value="MFC7188602.1"/>
    <property type="molecule type" value="Genomic_DNA"/>
</dbReference>
<evidence type="ECO:0000256" key="5">
    <source>
        <dbReference type="ARBA" id="ARBA00022842"/>
    </source>
</evidence>
<gene>
    <name evidence="9" type="ORF">ACFQL7_01205</name>
</gene>
<organism evidence="9 10">
    <name type="scientific">Halocatena marina</name>
    <dbReference type="NCBI Taxonomy" id="2934937"/>
    <lineage>
        <taxon>Archaea</taxon>
        <taxon>Methanobacteriati</taxon>
        <taxon>Methanobacteriota</taxon>
        <taxon>Stenosarchaea group</taxon>
        <taxon>Halobacteria</taxon>
        <taxon>Halobacteriales</taxon>
        <taxon>Natronomonadaceae</taxon>
        <taxon>Halocatena</taxon>
    </lineage>
</organism>
<comment type="cofactor">
    <cofactor evidence="8">
        <name>Mg(2+)</name>
        <dbReference type="ChEBI" id="CHEBI:18420"/>
    </cofactor>
</comment>
<feature type="binding site" evidence="8">
    <location>
        <position position="69"/>
    </location>
    <ligand>
        <name>Mg(2+)</name>
        <dbReference type="ChEBI" id="CHEBI:18420"/>
        <label>1</label>
        <note>catalytic</note>
    </ligand>
</feature>
<keyword evidence="4" id="KW-0378">Hydrolase</keyword>
<proteinExistence type="inferred from homology"/>
<dbReference type="GO" id="GO:0042132">
    <property type="term" value="F:fructose 1,6-bisphosphate 1-phosphatase activity"/>
    <property type="evidence" value="ECO:0007669"/>
    <property type="project" value="UniProtKB-EC"/>
</dbReference>
<evidence type="ECO:0000256" key="3">
    <source>
        <dbReference type="ARBA" id="ARBA00022723"/>
    </source>
</evidence>
<keyword evidence="10" id="KW-1185">Reference proteome</keyword>
<keyword evidence="3 8" id="KW-0479">Metal-binding</keyword>
<protein>
    <recommendedName>
        <fullName evidence="2">fructose-bisphosphatase</fullName>
        <ecNumber evidence="2">3.1.3.11</ecNumber>
    </recommendedName>
</protein>
<dbReference type="PANTHER" id="PTHR20854">
    <property type="entry name" value="INOSITOL MONOPHOSPHATASE"/>
    <property type="match status" value="1"/>
</dbReference>
<dbReference type="CDD" id="cd01637">
    <property type="entry name" value="IMPase_like"/>
    <property type="match status" value="1"/>
</dbReference>
<reference evidence="9 10" key="1">
    <citation type="journal article" date="2019" name="Int. J. Syst. Evol. Microbiol.">
        <title>The Global Catalogue of Microorganisms (GCM) 10K type strain sequencing project: providing services to taxonomists for standard genome sequencing and annotation.</title>
        <authorList>
            <consortium name="The Broad Institute Genomics Platform"/>
            <consortium name="The Broad Institute Genome Sequencing Center for Infectious Disease"/>
            <person name="Wu L."/>
            <person name="Ma J."/>
        </authorList>
    </citation>
    <scope>NUCLEOTIDE SEQUENCE [LARGE SCALE GENOMIC DNA]</scope>
    <source>
        <strain evidence="9 10">RDMS1</strain>
    </source>
</reference>
<dbReference type="SUPFAM" id="SSF56655">
    <property type="entry name" value="Carbohydrate phosphatase"/>
    <property type="match status" value="1"/>
</dbReference>
<dbReference type="Pfam" id="PF00459">
    <property type="entry name" value="Inositol_P"/>
    <property type="match status" value="1"/>
</dbReference>
<feature type="binding site" evidence="8">
    <location>
        <position position="214"/>
    </location>
    <ligand>
        <name>Mg(2+)</name>
        <dbReference type="ChEBI" id="CHEBI:18420"/>
        <label>1</label>
        <note>catalytic</note>
    </ligand>
</feature>
<evidence type="ECO:0000256" key="2">
    <source>
        <dbReference type="ARBA" id="ARBA00013093"/>
    </source>
</evidence>
<dbReference type="Gene3D" id="3.30.540.10">
    <property type="entry name" value="Fructose-1,6-Bisphosphatase, subunit A, domain 1"/>
    <property type="match status" value="1"/>
</dbReference>
<dbReference type="InterPro" id="IPR000760">
    <property type="entry name" value="Inositol_monophosphatase-like"/>
</dbReference>
<dbReference type="Gene3D" id="3.40.190.80">
    <property type="match status" value="1"/>
</dbReference>
<evidence type="ECO:0000313" key="9">
    <source>
        <dbReference type="EMBL" id="MFC7188602.1"/>
    </source>
</evidence>
<dbReference type="Proteomes" id="UP001596417">
    <property type="component" value="Unassembled WGS sequence"/>
</dbReference>
<comment type="similarity">
    <text evidence="7">Belongs to the inositol monophosphatase superfamily. FBPase class 4 family.</text>
</comment>
<evidence type="ECO:0000256" key="8">
    <source>
        <dbReference type="PIRSR" id="PIRSR600760-2"/>
    </source>
</evidence>
<name>A0ABD5YI76_9EURY</name>
<evidence type="ECO:0000313" key="10">
    <source>
        <dbReference type="Proteomes" id="UP001596417"/>
    </source>
</evidence>
<evidence type="ECO:0000256" key="7">
    <source>
        <dbReference type="ARBA" id="ARBA00038103"/>
    </source>
</evidence>
<evidence type="ECO:0000256" key="6">
    <source>
        <dbReference type="ARBA" id="ARBA00023277"/>
    </source>
</evidence>
<keyword evidence="5 8" id="KW-0460">Magnesium</keyword>
<evidence type="ECO:0000256" key="1">
    <source>
        <dbReference type="ARBA" id="ARBA00001273"/>
    </source>
</evidence>
<dbReference type="PROSITE" id="PS00629">
    <property type="entry name" value="IMP_1"/>
    <property type="match status" value="1"/>
</dbReference>
<comment type="caution">
    <text evidence="9">The sequence shown here is derived from an EMBL/GenBank/DDBJ whole genome shotgun (WGS) entry which is preliminary data.</text>
</comment>
<dbReference type="GO" id="GO:0046872">
    <property type="term" value="F:metal ion binding"/>
    <property type="evidence" value="ECO:0007669"/>
    <property type="project" value="UniProtKB-KW"/>
</dbReference>
<feature type="binding site" evidence="8">
    <location>
        <position position="87"/>
    </location>
    <ligand>
        <name>Mg(2+)</name>
        <dbReference type="ChEBI" id="CHEBI:18420"/>
        <label>1</label>
        <note>catalytic</note>
    </ligand>
</feature>
<dbReference type="InterPro" id="IPR020583">
    <property type="entry name" value="Inositol_monoP_metal-BS"/>
</dbReference>
<sequence length="268" mass="28524">MVDAESRVMVADRAAHAGAEVAMQSFRTAIAVDTKASKTDVVTQADRDTQARVRAVIEETFPDEAIVGEEADARKTVPDTGVAWIVDPIDGTSNYVRGVRMWTTSVACLVDGECVAAANVFPALGDAYIAGPDGLTRNGDQIEVSSESDPEAGVVSPTLWWDFDHRDEFSAAVTAVVERFGDLRRSGCTQGTLSHVASGGLDAAISNVDHSPWDTVAGAFMIEQAGGTVTDLTGDRWRYDATGLVASNGHIHEEVLAAVRSIEDRTRT</sequence>
<keyword evidence="6" id="KW-0119">Carbohydrate metabolism</keyword>
<dbReference type="PRINTS" id="PR00377">
    <property type="entry name" value="IMPHPHTASES"/>
</dbReference>
<evidence type="ECO:0000256" key="4">
    <source>
        <dbReference type="ARBA" id="ARBA00022801"/>
    </source>
</evidence>
<accession>A0ABD5YI76</accession>
<dbReference type="AlphaFoldDB" id="A0ABD5YI76"/>
<dbReference type="RefSeq" id="WP_264555361.1">
    <property type="nucleotide sequence ID" value="NZ_CP109979.1"/>
</dbReference>
<dbReference type="GeneID" id="76198155"/>
<feature type="binding site" evidence="8">
    <location>
        <position position="89"/>
    </location>
    <ligand>
        <name>Mg(2+)</name>
        <dbReference type="ChEBI" id="CHEBI:18420"/>
        <label>1</label>
        <note>catalytic</note>
    </ligand>
</feature>
<dbReference type="EC" id="3.1.3.11" evidence="2"/>